<evidence type="ECO:0000256" key="1">
    <source>
        <dbReference type="ARBA" id="ARBA00022723"/>
    </source>
</evidence>
<evidence type="ECO:0000256" key="3">
    <source>
        <dbReference type="ARBA" id="ARBA00023125"/>
    </source>
</evidence>
<dbReference type="PANTHER" id="PTHR47424">
    <property type="entry name" value="REGULATORY PROTEIN GAL4"/>
    <property type="match status" value="1"/>
</dbReference>
<evidence type="ECO:0000256" key="5">
    <source>
        <dbReference type="ARBA" id="ARBA00023242"/>
    </source>
</evidence>
<sequence length="756" mass="84874">MQVNAHGLMTIPDDAELPVKPLRRQVGRACEGCRARRAKCDNDRPCKPCRRRDEPCVRTASDEPKSLTQAVREVEKLRRHIKQIEKELAWYKSQHSTELAMSSSLATQSPGQASVPGLDLSSARTTHSPPDMNISKSPIGNSDRWSGWEGICIGTARSPNSSWYGPSSLFYFIGRMNNYLGAILQQTQMSNQMVLHNVSTALLNGTNDTNQETDPARQAALSAETPFTPAEFLSQTQEEYFLELFWKSYHTCLFPIVNEAEFMAHYRSLWVVSGDKRKPCGLVDIMIAICMQYGVPQLSPEQKKTLIDGDSSVAGRGYFRRCHQIITYQLESPTIATVQALVLCSIYLCNGSFQNMSATMASLAVRAAYVIGLHVAPLPTLPAPERELKKRLWWALYELDAKIGMKLGRPFLVHRSPAEPQLPSDQPEFAMDSGSHLAPIGGNKTWLSFHFYNSRLFITARELHEAFYERDLNLTQGQFIWDDPESLASQAEFMQLRTTSLTQWADDVPAVLKTKRQDNGISFSTDGTRLDIEPFAPIWLQRQRLNLELIYHTLSANIYRPFISFGTGSTSEMVDQLASKCVLHSMALTNIIYQTLSSTTILDCWHEAFQWQWNASMAIVGFVLAYPHAALTPEALKAIDLCVNICEMFGDRFSVANSAALILRSLGPKINFLLQYHSEMHVPIQESEFVGGFSTDDAVKSTAGTEWLDNLMGGSSEMDNSFMMPIQDMFQMAYSIEQWSALDTLLPTTEGDLWNI</sequence>
<dbReference type="EMBL" id="JAPQKH010000001">
    <property type="protein sequence ID" value="KAJ5117031.1"/>
    <property type="molecule type" value="Genomic_DNA"/>
</dbReference>
<dbReference type="CDD" id="cd12148">
    <property type="entry name" value="fungal_TF_MHR"/>
    <property type="match status" value="1"/>
</dbReference>
<evidence type="ECO:0000256" key="6">
    <source>
        <dbReference type="SAM" id="Coils"/>
    </source>
</evidence>
<feature type="domain" description="Zn(2)-C6 fungal-type" evidence="7">
    <location>
        <begin position="29"/>
        <end position="58"/>
    </location>
</feature>
<organism evidence="8 9">
    <name type="scientific">Penicillium angulare</name>
    <dbReference type="NCBI Taxonomy" id="116970"/>
    <lineage>
        <taxon>Eukaryota</taxon>
        <taxon>Fungi</taxon>
        <taxon>Dikarya</taxon>
        <taxon>Ascomycota</taxon>
        <taxon>Pezizomycotina</taxon>
        <taxon>Eurotiomycetes</taxon>
        <taxon>Eurotiomycetidae</taxon>
        <taxon>Eurotiales</taxon>
        <taxon>Aspergillaceae</taxon>
        <taxon>Penicillium</taxon>
    </lineage>
</organism>
<keyword evidence="4" id="KW-0804">Transcription</keyword>
<accession>A0A9W9KT88</accession>
<evidence type="ECO:0000256" key="2">
    <source>
        <dbReference type="ARBA" id="ARBA00023015"/>
    </source>
</evidence>
<dbReference type="GO" id="GO:0000978">
    <property type="term" value="F:RNA polymerase II cis-regulatory region sequence-specific DNA binding"/>
    <property type="evidence" value="ECO:0007669"/>
    <property type="project" value="TreeGrafter"/>
</dbReference>
<dbReference type="InterPro" id="IPR036864">
    <property type="entry name" value="Zn2-C6_fun-type_DNA-bd_sf"/>
</dbReference>
<dbReference type="Pfam" id="PF00172">
    <property type="entry name" value="Zn_clus"/>
    <property type="match status" value="1"/>
</dbReference>
<keyword evidence="1" id="KW-0479">Metal-binding</keyword>
<protein>
    <recommendedName>
        <fullName evidence="7">Zn(2)-C6 fungal-type domain-containing protein</fullName>
    </recommendedName>
</protein>
<dbReference type="AlphaFoldDB" id="A0A9W9KT88"/>
<dbReference type="OrthoDB" id="2283488at2759"/>
<dbReference type="PROSITE" id="PS50048">
    <property type="entry name" value="ZN2_CY6_FUNGAL_2"/>
    <property type="match status" value="1"/>
</dbReference>
<evidence type="ECO:0000259" key="7">
    <source>
        <dbReference type="PROSITE" id="PS50048"/>
    </source>
</evidence>
<dbReference type="PROSITE" id="PS00463">
    <property type="entry name" value="ZN2_CY6_FUNGAL_1"/>
    <property type="match status" value="1"/>
</dbReference>
<evidence type="ECO:0000313" key="8">
    <source>
        <dbReference type="EMBL" id="KAJ5117031.1"/>
    </source>
</evidence>
<dbReference type="CDD" id="cd00067">
    <property type="entry name" value="GAL4"/>
    <property type="match status" value="1"/>
</dbReference>
<dbReference type="Gene3D" id="4.10.240.10">
    <property type="entry name" value="Zn(2)-C6 fungal-type DNA-binding domain"/>
    <property type="match status" value="1"/>
</dbReference>
<dbReference type="SMART" id="SM00906">
    <property type="entry name" value="Fungal_trans"/>
    <property type="match status" value="1"/>
</dbReference>
<comment type="caution">
    <text evidence="8">The sequence shown here is derived from an EMBL/GenBank/DDBJ whole genome shotgun (WGS) entry which is preliminary data.</text>
</comment>
<dbReference type="InterPro" id="IPR051127">
    <property type="entry name" value="Fungal_SecMet_Regulators"/>
</dbReference>
<dbReference type="Pfam" id="PF04082">
    <property type="entry name" value="Fungal_trans"/>
    <property type="match status" value="1"/>
</dbReference>
<proteinExistence type="predicted"/>
<reference evidence="8" key="1">
    <citation type="submission" date="2022-11" db="EMBL/GenBank/DDBJ databases">
        <authorList>
            <person name="Petersen C."/>
        </authorList>
    </citation>
    <scope>NUCLEOTIDE SEQUENCE</scope>
    <source>
        <strain evidence="8">IBT 30069</strain>
    </source>
</reference>
<dbReference type="GO" id="GO:0008270">
    <property type="term" value="F:zinc ion binding"/>
    <property type="evidence" value="ECO:0007669"/>
    <property type="project" value="InterPro"/>
</dbReference>
<dbReference type="GO" id="GO:0000435">
    <property type="term" value="P:positive regulation of transcription from RNA polymerase II promoter by galactose"/>
    <property type="evidence" value="ECO:0007669"/>
    <property type="project" value="TreeGrafter"/>
</dbReference>
<dbReference type="GO" id="GO:0006351">
    <property type="term" value="P:DNA-templated transcription"/>
    <property type="evidence" value="ECO:0007669"/>
    <property type="project" value="InterPro"/>
</dbReference>
<keyword evidence="6" id="KW-0175">Coiled coil</keyword>
<dbReference type="SUPFAM" id="SSF57701">
    <property type="entry name" value="Zn2/Cys6 DNA-binding domain"/>
    <property type="match status" value="1"/>
</dbReference>
<keyword evidence="9" id="KW-1185">Reference proteome</keyword>
<evidence type="ECO:0000256" key="4">
    <source>
        <dbReference type="ARBA" id="ARBA00023163"/>
    </source>
</evidence>
<dbReference type="GO" id="GO:0005634">
    <property type="term" value="C:nucleus"/>
    <property type="evidence" value="ECO:0007669"/>
    <property type="project" value="TreeGrafter"/>
</dbReference>
<gene>
    <name evidence="8" type="ORF">N7456_001379</name>
</gene>
<dbReference type="GO" id="GO:0000981">
    <property type="term" value="F:DNA-binding transcription factor activity, RNA polymerase II-specific"/>
    <property type="evidence" value="ECO:0007669"/>
    <property type="project" value="InterPro"/>
</dbReference>
<feature type="coiled-coil region" evidence="6">
    <location>
        <begin position="67"/>
        <end position="94"/>
    </location>
</feature>
<name>A0A9W9KT88_9EURO</name>
<dbReference type="InterPro" id="IPR001138">
    <property type="entry name" value="Zn2Cys6_DnaBD"/>
</dbReference>
<evidence type="ECO:0000313" key="9">
    <source>
        <dbReference type="Proteomes" id="UP001149165"/>
    </source>
</evidence>
<keyword evidence="5" id="KW-0539">Nucleus</keyword>
<dbReference type="Proteomes" id="UP001149165">
    <property type="component" value="Unassembled WGS sequence"/>
</dbReference>
<dbReference type="InterPro" id="IPR007219">
    <property type="entry name" value="XnlR_reg_dom"/>
</dbReference>
<keyword evidence="2" id="KW-0805">Transcription regulation</keyword>
<dbReference type="PANTHER" id="PTHR47424:SF12">
    <property type="entry name" value="TRANSCRIPTION FACTOR ASQA"/>
    <property type="match status" value="1"/>
</dbReference>
<keyword evidence="3" id="KW-0238">DNA-binding</keyword>
<reference evidence="8" key="2">
    <citation type="journal article" date="2023" name="IMA Fungus">
        <title>Comparative genomic study of the Penicillium genus elucidates a diverse pangenome and 15 lateral gene transfer events.</title>
        <authorList>
            <person name="Petersen C."/>
            <person name="Sorensen T."/>
            <person name="Nielsen M.R."/>
            <person name="Sondergaard T.E."/>
            <person name="Sorensen J.L."/>
            <person name="Fitzpatrick D.A."/>
            <person name="Frisvad J.C."/>
            <person name="Nielsen K.L."/>
        </authorList>
    </citation>
    <scope>NUCLEOTIDE SEQUENCE</scope>
    <source>
        <strain evidence="8">IBT 30069</strain>
    </source>
</reference>